<name>A0A2A5T062_9GAMM</name>
<dbReference type="AlphaFoldDB" id="A0A2A5T062"/>
<feature type="domain" description="Transposase IS4-like" evidence="1">
    <location>
        <begin position="40"/>
        <end position="102"/>
    </location>
</feature>
<sequence length="104" mass="11776">MVFTWMNVPLKFPTHTCISNLSKSVKVKCHLPSLGAIANVVINATGLKVYDEGEWKTRKHGKEKRCIWRKLNFAVDVFTHEVIAAEVSLVFVGDNEVLPIWLNP</sequence>
<dbReference type="Pfam" id="PF01609">
    <property type="entry name" value="DDE_Tnp_1"/>
    <property type="match status" value="1"/>
</dbReference>
<keyword evidence="3" id="KW-1185">Reference proteome</keyword>
<dbReference type="InterPro" id="IPR002559">
    <property type="entry name" value="Transposase_11"/>
</dbReference>
<organism evidence="2 3">
    <name type="scientific">Candidatus Enterovibrio escicola</name>
    <dbReference type="NCBI Taxonomy" id="1927127"/>
    <lineage>
        <taxon>Bacteria</taxon>
        <taxon>Pseudomonadati</taxon>
        <taxon>Pseudomonadota</taxon>
        <taxon>Gammaproteobacteria</taxon>
        <taxon>Vibrionales</taxon>
        <taxon>Vibrionaceae</taxon>
        <taxon>Enterovibrio</taxon>
    </lineage>
</organism>
<evidence type="ECO:0000259" key="1">
    <source>
        <dbReference type="Pfam" id="PF01609"/>
    </source>
</evidence>
<dbReference type="GO" id="GO:0003677">
    <property type="term" value="F:DNA binding"/>
    <property type="evidence" value="ECO:0007669"/>
    <property type="project" value="InterPro"/>
</dbReference>
<dbReference type="GO" id="GO:0004803">
    <property type="term" value="F:transposase activity"/>
    <property type="evidence" value="ECO:0007669"/>
    <property type="project" value="InterPro"/>
</dbReference>
<comment type="caution">
    <text evidence="2">The sequence shown here is derived from an EMBL/GenBank/DDBJ whole genome shotgun (WGS) entry which is preliminary data.</text>
</comment>
<dbReference type="GO" id="GO:0006313">
    <property type="term" value="P:DNA transposition"/>
    <property type="evidence" value="ECO:0007669"/>
    <property type="project" value="InterPro"/>
</dbReference>
<evidence type="ECO:0000313" key="2">
    <source>
        <dbReference type="EMBL" id="PCS21520.1"/>
    </source>
</evidence>
<dbReference type="EMBL" id="NBYY01000034">
    <property type="protein sequence ID" value="PCS21520.1"/>
    <property type="molecule type" value="Genomic_DNA"/>
</dbReference>
<protein>
    <submittedName>
        <fullName evidence="2">Mobile element protein</fullName>
    </submittedName>
</protein>
<proteinExistence type="predicted"/>
<reference evidence="3" key="1">
    <citation type="submission" date="2017-04" db="EMBL/GenBank/DDBJ databases">
        <title>Genome evolution of the luminous symbionts of deep sea anglerfish.</title>
        <authorList>
            <person name="Hendry T.A."/>
        </authorList>
    </citation>
    <scope>NUCLEOTIDE SEQUENCE [LARGE SCALE GENOMIC DNA]</scope>
</reference>
<dbReference type="Proteomes" id="UP000219020">
    <property type="component" value="Unassembled WGS sequence"/>
</dbReference>
<dbReference type="InterPro" id="IPR053172">
    <property type="entry name" value="Tn903_transposase"/>
</dbReference>
<accession>A0A2A5T062</accession>
<dbReference type="PANTHER" id="PTHR34631">
    <property type="match status" value="1"/>
</dbReference>
<dbReference type="PANTHER" id="PTHR34631:SF3">
    <property type="entry name" value="ISSOD12 TRANSPOSASE TNPA_ISSOD12"/>
    <property type="match status" value="1"/>
</dbReference>
<evidence type="ECO:0000313" key="3">
    <source>
        <dbReference type="Proteomes" id="UP000219020"/>
    </source>
</evidence>
<gene>
    <name evidence="2" type="ORF">BTN49_3060</name>
</gene>